<dbReference type="Gene3D" id="3.40.710.10">
    <property type="entry name" value="DD-peptidase/beta-lactamase superfamily"/>
    <property type="match status" value="1"/>
</dbReference>
<dbReference type="AlphaFoldDB" id="A0A2A5ARE1"/>
<dbReference type="Proteomes" id="UP000218327">
    <property type="component" value="Unassembled WGS sequence"/>
</dbReference>
<dbReference type="PANTHER" id="PTHR46825:SF9">
    <property type="entry name" value="BETA-LACTAMASE-RELATED DOMAIN-CONTAINING PROTEIN"/>
    <property type="match status" value="1"/>
</dbReference>
<feature type="chain" id="PRO_5013218275" description="Beta-lactamase-related domain-containing protein" evidence="1">
    <location>
        <begin position="23"/>
        <end position="339"/>
    </location>
</feature>
<dbReference type="InterPro" id="IPR050491">
    <property type="entry name" value="AmpC-like"/>
</dbReference>
<name>A0A2A5ARE1_9GAMM</name>
<dbReference type="EMBL" id="NVVJ01000071">
    <property type="protein sequence ID" value="PCJ21847.1"/>
    <property type="molecule type" value="Genomic_DNA"/>
</dbReference>
<dbReference type="SUPFAM" id="SSF56601">
    <property type="entry name" value="beta-lactamase/transpeptidase-like"/>
    <property type="match status" value="1"/>
</dbReference>
<accession>A0A2A5ARE1</accession>
<gene>
    <name evidence="3" type="ORF">COA96_15260</name>
</gene>
<evidence type="ECO:0000259" key="2">
    <source>
        <dbReference type="Pfam" id="PF00144"/>
    </source>
</evidence>
<feature type="signal peptide" evidence="1">
    <location>
        <begin position="1"/>
        <end position="22"/>
    </location>
</feature>
<dbReference type="PANTHER" id="PTHR46825">
    <property type="entry name" value="D-ALANYL-D-ALANINE-CARBOXYPEPTIDASE/ENDOPEPTIDASE AMPH"/>
    <property type="match status" value="1"/>
</dbReference>
<dbReference type="InterPro" id="IPR001466">
    <property type="entry name" value="Beta-lactam-related"/>
</dbReference>
<keyword evidence="1" id="KW-0732">Signal</keyword>
<comment type="caution">
    <text evidence="3">The sequence shown here is derived from an EMBL/GenBank/DDBJ whole genome shotgun (WGS) entry which is preliminary data.</text>
</comment>
<feature type="domain" description="Beta-lactamase-related" evidence="2">
    <location>
        <begin position="45"/>
        <end position="275"/>
    </location>
</feature>
<sequence>MMYGKSGMARVALCLSFFFAVAACQFSPPSLKEQLAALSSNGFSGAVLVAEEGVILHEQSYGFASCNDTELNSVDTVFSIGSITKNFTATAIAQLDAAGLLRTENSIDFYLENVPEDKVDITIQQLLDHRSGLHAYHETQNLGDFEWQTREEAVAEIFRKPLLFSSNSNYEYSNSGFTLLAAIIEEVSGLTYTQYIRERLLIPSGMTSTGFWGESISPMASTQNDVLGCSSPGNWQYSWVLVGNGGMVSTIGDMRKWIYALYESDLLDEPTKQKFGYNDLFRGGLGVAGGSSQHDFSADIEFSSKVEFLVIAVSNTDNLRAEFIAISLLKAAIKKNRNK</sequence>
<protein>
    <recommendedName>
        <fullName evidence="2">Beta-lactamase-related domain-containing protein</fullName>
    </recommendedName>
</protein>
<evidence type="ECO:0000256" key="1">
    <source>
        <dbReference type="SAM" id="SignalP"/>
    </source>
</evidence>
<proteinExistence type="predicted"/>
<evidence type="ECO:0000313" key="3">
    <source>
        <dbReference type="EMBL" id="PCJ21847.1"/>
    </source>
</evidence>
<dbReference type="PROSITE" id="PS51257">
    <property type="entry name" value="PROKAR_LIPOPROTEIN"/>
    <property type="match status" value="1"/>
</dbReference>
<dbReference type="InterPro" id="IPR012338">
    <property type="entry name" value="Beta-lactam/transpept-like"/>
</dbReference>
<reference evidence="4" key="1">
    <citation type="submission" date="2017-08" db="EMBL/GenBank/DDBJ databases">
        <title>A dynamic microbial community with high functional redundancy inhabits the cold, oxic subseafloor aquifer.</title>
        <authorList>
            <person name="Tully B.J."/>
            <person name="Wheat C.G."/>
            <person name="Glazer B.T."/>
            <person name="Huber J.A."/>
        </authorList>
    </citation>
    <scope>NUCLEOTIDE SEQUENCE [LARGE SCALE GENOMIC DNA]</scope>
</reference>
<evidence type="ECO:0000313" key="4">
    <source>
        <dbReference type="Proteomes" id="UP000218327"/>
    </source>
</evidence>
<dbReference type="Pfam" id="PF00144">
    <property type="entry name" value="Beta-lactamase"/>
    <property type="match status" value="1"/>
</dbReference>
<organism evidence="3 4">
    <name type="scientific">SAR86 cluster bacterium</name>
    <dbReference type="NCBI Taxonomy" id="2030880"/>
    <lineage>
        <taxon>Bacteria</taxon>
        <taxon>Pseudomonadati</taxon>
        <taxon>Pseudomonadota</taxon>
        <taxon>Gammaproteobacteria</taxon>
        <taxon>SAR86 cluster</taxon>
    </lineage>
</organism>